<feature type="transmembrane region" description="Helical" evidence="7">
    <location>
        <begin position="15"/>
        <end position="40"/>
    </location>
</feature>
<accession>A0A0D6MNI9</accession>
<protein>
    <recommendedName>
        <fullName evidence="10">Flagellar biosynthetic protein FliQ</fullName>
    </recommendedName>
</protein>
<evidence type="ECO:0000256" key="3">
    <source>
        <dbReference type="ARBA" id="ARBA00022475"/>
    </source>
</evidence>
<evidence type="ECO:0000256" key="2">
    <source>
        <dbReference type="ARBA" id="ARBA00006156"/>
    </source>
</evidence>
<dbReference type="Pfam" id="PF01313">
    <property type="entry name" value="Bac_export_3"/>
    <property type="match status" value="1"/>
</dbReference>
<dbReference type="GO" id="GO:0005886">
    <property type="term" value="C:plasma membrane"/>
    <property type="evidence" value="ECO:0007669"/>
    <property type="project" value="UniProtKB-SubCell"/>
</dbReference>
<comment type="similarity">
    <text evidence="2">Belongs to the FliQ/MopD/SpaQ family.</text>
</comment>
<dbReference type="AlphaFoldDB" id="A0A0D6MNI9"/>
<sequence length="91" mass="9887">MMDDPTLTEQLSDALFLFASIAGPPLAVAVIVGLVVGLLQAVTQLQDQTMPLTFKVVAVCATLLLMATTLFPPLLTFTERLLDEFPSMTRY</sequence>
<comment type="caution">
    <text evidence="8">The sequence shown here is derived from an EMBL/GenBank/DDBJ whole genome shotgun (WGS) entry which is preliminary data.</text>
</comment>
<dbReference type="EMBL" id="BALE01000037">
    <property type="protein sequence ID" value="GAN55016.1"/>
    <property type="molecule type" value="Genomic_DNA"/>
</dbReference>
<evidence type="ECO:0000256" key="7">
    <source>
        <dbReference type="SAM" id="Phobius"/>
    </source>
</evidence>
<gene>
    <name evidence="8" type="ORF">Tasa_037_006</name>
</gene>
<keyword evidence="5 7" id="KW-1133">Transmembrane helix</keyword>
<dbReference type="InterPro" id="IPR002191">
    <property type="entry name" value="Bac_export_3"/>
</dbReference>
<dbReference type="STRING" id="1231623.Tasa_037_006"/>
<feature type="transmembrane region" description="Helical" evidence="7">
    <location>
        <begin position="52"/>
        <end position="75"/>
    </location>
</feature>
<evidence type="ECO:0000256" key="5">
    <source>
        <dbReference type="ARBA" id="ARBA00022989"/>
    </source>
</evidence>
<keyword evidence="6 7" id="KW-0472">Membrane</keyword>
<organism evidence="8 9">
    <name type="scientific">Tanticharoenia sakaeratensis NBRC 103193</name>
    <dbReference type="NCBI Taxonomy" id="1231623"/>
    <lineage>
        <taxon>Bacteria</taxon>
        <taxon>Pseudomonadati</taxon>
        <taxon>Pseudomonadota</taxon>
        <taxon>Alphaproteobacteria</taxon>
        <taxon>Acetobacterales</taxon>
        <taxon>Acetobacteraceae</taxon>
        <taxon>Tanticharoenia</taxon>
    </lineage>
</organism>
<evidence type="ECO:0000256" key="4">
    <source>
        <dbReference type="ARBA" id="ARBA00022692"/>
    </source>
</evidence>
<dbReference type="GO" id="GO:0009306">
    <property type="term" value="P:protein secretion"/>
    <property type="evidence" value="ECO:0007669"/>
    <property type="project" value="InterPro"/>
</dbReference>
<evidence type="ECO:0000313" key="9">
    <source>
        <dbReference type="Proteomes" id="UP000032679"/>
    </source>
</evidence>
<keyword evidence="9" id="KW-1185">Reference proteome</keyword>
<dbReference type="PIRSF" id="PIRSF004669">
    <property type="entry name" value="FliQ"/>
    <property type="match status" value="1"/>
</dbReference>
<evidence type="ECO:0000313" key="8">
    <source>
        <dbReference type="EMBL" id="GAN55016.1"/>
    </source>
</evidence>
<keyword evidence="4 7" id="KW-0812">Transmembrane</keyword>
<dbReference type="PRINTS" id="PR00952">
    <property type="entry name" value="TYPE3IMQPROT"/>
</dbReference>
<proteinExistence type="inferred from homology"/>
<comment type="subcellular location">
    <subcellularLocation>
        <location evidence="1">Cell membrane</location>
        <topology evidence="1">Multi-pass membrane protein</topology>
    </subcellularLocation>
</comment>
<dbReference type="PANTHER" id="PTHR34040">
    <property type="entry name" value="FLAGELLAR BIOSYNTHETIC PROTEIN FLIQ"/>
    <property type="match status" value="1"/>
</dbReference>
<evidence type="ECO:0008006" key="10">
    <source>
        <dbReference type="Google" id="ProtNLM"/>
    </source>
</evidence>
<name>A0A0D6MNI9_9PROT</name>
<keyword evidence="3" id="KW-1003">Cell membrane</keyword>
<dbReference type="PANTHER" id="PTHR34040:SF7">
    <property type="entry name" value="SURFACE PRESENTATION OF ANTIGENS PROTEIN SPAQ"/>
    <property type="match status" value="1"/>
</dbReference>
<reference evidence="8 9" key="1">
    <citation type="submission" date="2012-10" db="EMBL/GenBank/DDBJ databases">
        <title>Genome sequencing of Tanticharoenia sakaeratensis NBRC 103193.</title>
        <authorList>
            <person name="Azuma Y."/>
            <person name="Hadano H."/>
            <person name="Hirakawa H."/>
            <person name="Matsushita K."/>
        </authorList>
    </citation>
    <scope>NUCLEOTIDE SEQUENCE [LARGE SCALE GENOMIC DNA]</scope>
    <source>
        <strain evidence="8 9">NBRC 103193</strain>
    </source>
</reference>
<evidence type="ECO:0000256" key="6">
    <source>
        <dbReference type="ARBA" id="ARBA00023136"/>
    </source>
</evidence>
<dbReference type="Proteomes" id="UP000032679">
    <property type="component" value="Unassembled WGS sequence"/>
</dbReference>
<evidence type="ECO:0000256" key="1">
    <source>
        <dbReference type="ARBA" id="ARBA00004651"/>
    </source>
</evidence>
<dbReference type="RefSeq" id="WP_053053850.1">
    <property type="nucleotide sequence ID" value="NZ_BALE01000037.1"/>
</dbReference>